<dbReference type="Pfam" id="PF21479">
    <property type="entry name" value="DIKK1-2-4_C-subdom2"/>
    <property type="match status" value="1"/>
</dbReference>
<keyword evidence="7" id="KW-1015">Disulfide bond</keyword>
<dbReference type="InterPro" id="IPR039863">
    <property type="entry name" value="DKK1-4"/>
</dbReference>
<dbReference type="GO" id="GO:0016055">
    <property type="term" value="P:Wnt signaling pathway"/>
    <property type="evidence" value="ECO:0007669"/>
    <property type="project" value="UniProtKB-KW"/>
</dbReference>
<proteinExistence type="inferred from homology"/>
<evidence type="ECO:0000313" key="12">
    <source>
        <dbReference type="Ensembl" id="ENSOMEP00000034758.1"/>
    </source>
</evidence>
<keyword evidence="8" id="KW-1133">Transmembrane helix</keyword>
<comment type="similarity">
    <text evidence="2">Belongs to the dickkopf family.</text>
</comment>
<comment type="subcellular location">
    <subcellularLocation>
        <location evidence="1">Secreted</location>
    </subcellularLocation>
</comment>
<evidence type="ECO:0000256" key="5">
    <source>
        <dbReference type="ARBA" id="ARBA00022687"/>
    </source>
</evidence>
<dbReference type="Gene3D" id="2.10.80.10">
    <property type="entry name" value="Lipase, subunit A"/>
    <property type="match status" value="1"/>
</dbReference>
<keyword evidence="5" id="KW-0879">Wnt signaling pathway</keyword>
<reference evidence="12" key="1">
    <citation type="submission" date="2025-08" db="UniProtKB">
        <authorList>
            <consortium name="Ensembl"/>
        </authorList>
    </citation>
    <scope>IDENTIFICATION</scope>
</reference>
<reference evidence="12" key="2">
    <citation type="submission" date="2025-09" db="UniProtKB">
        <authorList>
            <consortium name="Ensembl"/>
        </authorList>
    </citation>
    <scope>IDENTIFICATION</scope>
</reference>
<evidence type="ECO:0000256" key="2">
    <source>
        <dbReference type="ARBA" id="ARBA00010842"/>
    </source>
</evidence>
<keyword evidence="4" id="KW-0964">Secreted</keyword>
<dbReference type="Pfam" id="PF04706">
    <property type="entry name" value="Dickkopf_N"/>
    <property type="match status" value="1"/>
</dbReference>
<dbReference type="GO" id="GO:0048019">
    <property type="term" value="F:receptor antagonist activity"/>
    <property type="evidence" value="ECO:0007669"/>
    <property type="project" value="TreeGrafter"/>
</dbReference>
<evidence type="ECO:0000256" key="7">
    <source>
        <dbReference type="ARBA" id="ARBA00023157"/>
    </source>
</evidence>
<sequence length="265" mass="29677">MVKVDHRTLQVISISSNQTRFCCSSTVMQGLVLILGLLVLVCSPHVEPRVQLNSIRTVVLREGPAVPANRSSWESTSPMLLFCSFWNLFFFLQLHQCMSDLECSEGSFCHIPATGPAHSRCRTCRRSGKRCLRDGMCCRDNRCLNSKVTSPRIPESSVEATAFSFPVFDRIFVRCLRSRRGQVGDPCLRSSDCSGGLCCARHFWTRICKPLLQEGQVCTRQRRKGHAGLELFQRCSCGGGLGCRVMQDPRLSKSASTRLHVCQKI</sequence>
<dbReference type="AlphaFoldDB" id="A0A3B3DXA8"/>
<accession>A0A3B3DXA8</accession>
<dbReference type="Pfam" id="PF21481">
    <property type="entry name" value="DIKK1-2-4_C-subdom1"/>
    <property type="match status" value="1"/>
</dbReference>
<evidence type="ECO:0000256" key="6">
    <source>
        <dbReference type="ARBA" id="ARBA00022729"/>
    </source>
</evidence>
<keyword evidence="3" id="KW-0217">Developmental protein</keyword>
<organism evidence="12 13">
    <name type="scientific">Oryzias melastigma</name>
    <name type="common">Marine medaka</name>
    <dbReference type="NCBI Taxonomy" id="30732"/>
    <lineage>
        <taxon>Eukaryota</taxon>
        <taxon>Metazoa</taxon>
        <taxon>Chordata</taxon>
        <taxon>Craniata</taxon>
        <taxon>Vertebrata</taxon>
        <taxon>Euteleostomi</taxon>
        <taxon>Actinopterygii</taxon>
        <taxon>Neopterygii</taxon>
        <taxon>Teleostei</taxon>
        <taxon>Neoteleostei</taxon>
        <taxon>Acanthomorphata</taxon>
        <taxon>Ovalentaria</taxon>
        <taxon>Atherinomorphae</taxon>
        <taxon>Beloniformes</taxon>
        <taxon>Adrianichthyidae</taxon>
        <taxon>Oryziinae</taxon>
        <taxon>Oryzias</taxon>
    </lineage>
</organism>
<feature type="transmembrane region" description="Helical" evidence="8">
    <location>
        <begin position="21"/>
        <end position="41"/>
    </location>
</feature>
<evidence type="ECO:0000256" key="8">
    <source>
        <dbReference type="SAM" id="Phobius"/>
    </source>
</evidence>
<keyword evidence="13" id="KW-1185">Reference proteome</keyword>
<feature type="domain" description="Dickkopf N-terminal cysteine-rich" evidence="9">
    <location>
        <begin position="96"/>
        <end position="147"/>
    </location>
</feature>
<dbReference type="PANTHER" id="PTHR12113:SF12">
    <property type="entry name" value="DICKKOPF-RELATED PROTEIN 2"/>
    <property type="match status" value="1"/>
</dbReference>
<dbReference type="PaxDb" id="30732-ENSOMEP00000034758"/>
<dbReference type="FunFam" id="2.10.80.10:FF:000001">
    <property type="entry name" value="Dickkopf WNT-signaling pathway inhibitor 2"/>
    <property type="match status" value="1"/>
</dbReference>
<dbReference type="GeneTree" id="ENSGT00940000164073"/>
<dbReference type="Proteomes" id="UP000261560">
    <property type="component" value="Unplaced"/>
</dbReference>
<evidence type="ECO:0000256" key="3">
    <source>
        <dbReference type="ARBA" id="ARBA00022473"/>
    </source>
</evidence>
<evidence type="ECO:0000259" key="10">
    <source>
        <dbReference type="Pfam" id="PF21479"/>
    </source>
</evidence>
<evidence type="ECO:0000313" key="13">
    <source>
        <dbReference type="Proteomes" id="UP000261560"/>
    </source>
</evidence>
<dbReference type="InterPro" id="IPR048500">
    <property type="entry name" value="DIKK1/2/4_C-subdom1"/>
</dbReference>
<protein>
    <submittedName>
        <fullName evidence="12">Dickkopf-related protein 2-like</fullName>
    </submittedName>
</protein>
<dbReference type="PANTHER" id="PTHR12113">
    <property type="entry name" value="DICKKOPF3-LIKE 3"/>
    <property type="match status" value="1"/>
</dbReference>
<keyword evidence="8" id="KW-0812">Transmembrane</keyword>
<dbReference type="InterPro" id="IPR006796">
    <property type="entry name" value="Dickkopf_N"/>
</dbReference>
<feature type="domain" description="Dickkopf-related protein 1/2/4 C-terminal subdomain 1" evidence="11">
    <location>
        <begin position="184"/>
        <end position="212"/>
    </location>
</feature>
<dbReference type="GO" id="GO:0039706">
    <property type="term" value="F:co-receptor binding"/>
    <property type="evidence" value="ECO:0007669"/>
    <property type="project" value="TreeGrafter"/>
</dbReference>
<dbReference type="STRING" id="30732.ENSOMEP00000034758"/>
<evidence type="ECO:0000256" key="1">
    <source>
        <dbReference type="ARBA" id="ARBA00004613"/>
    </source>
</evidence>
<evidence type="ECO:0000259" key="9">
    <source>
        <dbReference type="Pfam" id="PF04706"/>
    </source>
</evidence>
<dbReference type="Ensembl" id="ENSOMET00000029061.1">
    <property type="protein sequence ID" value="ENSOMEP00000034758.1"/>
    <property type="gene ID" value="ENSOMEG00000021583.1"/>
</dbReference>
<evidence type="ECO:0000259" key="11">
    <source>
        <dbReference type="Pfam" id="PF21481"/>
    </source>
</evidence>
<keyword evidence="8" id="KW-0472">Membrane</keyword>
<dbReference type="GO" id="GO:0005615">
    <property type="term" value="C:extracellular space"/>
    <property type="evidence" value="ECO:0007669"/>
    <property type="project" value="TreeGrafter"/>
</dbReference>
<dbReference type="GO" id="GO:0090090">
    <property type="term" value="P:negative regulation of canonical Wnt signaling pathway"/>
    <property type="evidence" value="ECO:0007669"/>
    <property type="project" value="TreeGrafter"/>
</dbReference>
<dbReference type="InterPro" id="IPR048499">
    <property type="entry name" value="DIKK1/2/4_C-subdom2"/>
</dbReference>
<feature type="domain" description="Dickkopf-related protein 1/2/4 C-terminal subdomain 2" evidence="10">
    <location>
        <begin position="215"/>
        <end position="264"/>
    </location>
</feature>
<keyword evidence="6" id="KW-0732">Signal</keyword>
<evidence type="ECO:0000256" key="4">
    <source>
        <dbReference type="ARBA" id="ARBA00022525"/>
    </source>
</evidence>
<name>A0A3B3DXA8_ORYME</name>